<organism evidence="2 3">
    <name type="scientific">Gemmatirosa kalamazoonensis</name>
    <dbReference type="NCBI Taxonomy" id="861299"/>
    <lineage>
        <taxon>Bacteria</taxon>
        <taxon>Pseudomonadati</taxon>
        <taxon>Gemmatimonadota</taxon>
        <taxon>Gemmatimonadia</taxon>
        <taxon>Gemmatimonadales</taxon>
        <taxon>Gemmatimonadaceae</taxon>
        <taxon>Gemmatirosa</taxon>
    </lineage>
</organism>
<proteinExistence type="predicted"/>
<keyword evidence="3" id="KW-1185">Reference proteome</keyword>
<dbReference type="STRING" id="861299.J421_0139"/>
<dbReference type="HOGENOM" id="CLU_673969_0_0_0"/>
<accession>W0RA65</accession>
<gene>
    <name evidence="2" type="ORF">J421_0139</name>
</gene>
<dbReference type="KEGG" id="gba:J421_0139"/>
<dbReference type="PATRIC" id="fig|861299.3.peg.140"/>
<dbReference type="RefSeq" id="WP_148306081.1">
    <property type="nucleotide sequence ID" value="NZ_CP007128.1"/>
</dbReference>
<dbReference type="InParanoid" id="W0RA65"/>
<feature type="signal peptide" evidence="1">
    <location>
        <begin position="1"/>
        <end position="23"/>
    </location>
</feature>
<sequence>MRSYRCAAVVMFATMGGAVPVVAAAQPSDLFGDKTLSGWRASVRSSGTWDSNVRLAGPGGDADVGSWLGAEAARLWQTPRTRVTLALDGAVVRYRTSRDLDRDSYTALLQATRRLSRRATGTFDFRGESALTNRTIGVGGDGPLLAGMAGIRTQSAVSTLVYRSSRATTVGFRGGYQHVAYDTPGLLGGWSATAGGQFGRRAGRGSVLQLDYEARRSEIAARASSSYRASGAWELRLGERVDARFTGGVAVADLEGIGAVAIDAPDVPTTRDVATVGGAVLRLHRTRDRLDAEYQRSIGQLFGRETPELFTTDAVSLAYDRAVTTGLHLRALARQVWGVQRGAADHRLQTTEGLAELRYLARRGLVYNLSVLTSRRADVLTVDGRRVTLGVGYGWSQLRSIPPTTDLQ</sequence>
<evidence type="ECO:0000313" key="3">
    <source>
        <dbReference type="Proteomes" id="UP000019151"/>
    </source>
</evidence>
<protein>
    <submittedName>
        <fullName evidence="2">Uncharacterized protein</fullName>
    </submittedName>
</protein>
<name>W0RA65_9BACT</name>
<feature type="chain" id="PRO_5004793805" evidence="1">
    <location>
        <begin position="24"/>
        <end position="408"/>
    </location>
</feature>
<evidence type="ECO:0000256" key="1">
    <source>
        <dbReference type="SAM" id="SignalP"/>
    </source>
</evidence>
<dbReference type="EMBL" id="CP007128">
    <property type="protein sequence ID" value="AHG87676.1"/>
    <property type="molecule type" value="Genomic_DNA"/>
</dbReference>
<keyword evidence="1" id="KW-0732">Signal</keyword>
<dbReference type="Proteomes" id="UP000019151">
    <property type="component" value="Chromosome"/>
</dbReference>
<dbReference type="AlphaFoldDB" id="W0RA65"/>
<evidence type="ECO:0000313" key="2">
    <source>
        <dbReference type="EMBL" id="AHG87676.1"/>
    </source>
</evidence>
<reference evidence="2 3" key="1">
    <citation type="journal article" date="2014" name="Genome Announc.">
        <title>Genome Sequence and Methylome of Soil Bacterium Gemmatirosa kalamazoonensis KBS708T, a Member of the Rarely Cultivated Gemmatimonadetes Phylum.</title>
        <authorList>
            <person name="Debruyn J.M."/>
            <person name="Radosevich M."/>
            <person name="Wommack K.E."/>
            <person name="Polson S.W."/>
            <person name="Hauser L.J."/>
            <person name="Fawaz M.N."/>
            <person name="Korlach J."/>
            <person name="Tsai Y.C."/>
        </authorList>
    </citation>
    <scope>NUCLEOTIDE SEQUENCE [LARGE SCALE GENOMIC DNA]</scope>
    <source>
        <strain evidence="2 3">KBS708</strain>
    </source>
</reference>